<proteinExistence type="predicted"/>
<name>A0ABD2N2E7_9CUCU</name>
<accession>A0ABD2N2E7</accession>
<dbReference type="EMBL" id="JABFTP020000062">
    <property type="protein sequence ID" value="KAL3272940.1"/>
    <property type="molecule type" value="Genomic_DNA"/>
</dbReference>
<dbReference type="Proteomes" id="UP001516400">
    <property type="component" value="Unassembled WGS sequence"/>
</dbReference>
<comment type="caution">
    <text evidence="1">The sequence shown here is derived from an EMBL/GenBank/DDBJ whole genome shotgun (WGS) entry which is preliminary data.</text>
</comment>
<protein>
    <submittedName>
        <fullName evidence="1">Uncharacterized protein</fullName>
    </submittedName>
</protein>
<dbReference type="AlphaFoldDB" id="A0ABD2N2E7"/>
<organism evidence="1 2">
    <name type="scientific">Cryptolaemus montrouzieri</name>
    <dbReference type="NCBI Taxonomy" id="559131"/>
    <lineage>
        <taxon>Eukaryota</taxon>
        <taxon>Metazoa</taxon>
        <taxon>Ecdysozoa</taxon>
        <taxon>Arthropoda</taxon>
        <taxon>Hexapoda</taxon>
        <taxon>Insecta</taxon>
        <taxon>Pterygota</taxon>
        <taxon>Neoptera</taxon>
        <taxon>Endopterygota</taxon>
        <taxon>Coleoptera</taxon>
        <taxon>Polyphaga</taxon>
        <taxon>Cucujiformia</taxon>
        <taxon>Coccinelloidea</taxon>
        <taxon>Coccinellidae</taxon>
        <taxon>Scymninae</taxon>
        <taxon>Scymnini</taxon>
        <taxon>Cryptolaemus</taxon>
    </lineage>
</organism>
<reference evidence="1 2" key="1">
    <citation type="journal article" date="2021" name="BMC Biol.">
        <title>Horizontally acquired antibacterial genes associated with adaptive radiation of ladybird beetles.</title>
        <authorList>
            <person name="Li H.S."/>
            <person name="Tang X.F."/>
            <person name="Huang Y.H."/>
            <person name="Xu Z.Y."/>
            <person name="Chen M.L."/>
            <person name="Du X.Y."/>
            <person name="Qiu B.Y."/>
            <person name="Chen P.T."/>
            <person name="Zhang W."/>
            <person name="Slipinski A."/>
            <person name="Escalona H.E."/>
            <person name="Waterhouse R.M."/>
            <person name="Zwick A."/>
            <person name="Pang H."/>
        </authorList>
    </citation>
    <scope>NUCLEOTIDE SEQUENCE [LARGE SCALE GENOMIC DNA]</scope>
    <source>
        <strain evidence="1">SYSU2018</strain>
    </source>
</reference>
<gene>
    <name evidence="1" type="ORF">HHI36_014398</name>
</gene>
<sequence>MQPSLVSLSLVSPNYLTTKIVASKRRREPGGDDQRMQEAFQLLKSSVSVANDPCYSYGMHNANELRQFDQGTQAYIKKGITDIFFKAEMGTIHLPPAPLVLVPPCPHGHLSSASTSSWSWNE</sequence>
<evidence type="ECO:0000313" key="1">
    <source>
        <dbReference type="EMBL" id="KAL3272940.1"/>
    </source>
</evidence>
<keyword evidence="2" id="KW-1185">Reference proteome</keyword>
<evidence type="ECO:0000313" key="2">
    <source>
        <dbReference type="Proteomes" id="UP001516400"/>
    </source>
</evidence>